<evidence type="ECO:0000256" key="3">
    <source>
        <dbReference type="ARBA" id="ARBA00022505"/>
    </source>
</evidence>
<dbReference type="Pfam" id="PF04879">
    <property type="entry name" value="Molybdop_Fe4S4"/>
    <property type="match status" value="1"/>
</dbReference>
<organism evidence="9 10">
    <name type="scientific">Desulfitobacterium hafniense (strain Y51)</name>
    <dbReference type="NCBI Taxonomy" id="138119"/>
    <lineage>
        <taxon>Bacteria</taxon>
        <taxon>Bacillati</taxon>
        <taxon>Bacillota</taxon>
        <taxon>Clostridia</taxon>
        <taxon>Eubacteriales</taxon>
        <taxon>Desulfitobacteriaceae</taxon>
        <taxon>Desulfitobacterium</taxon>
    </lineage>
</organism>
<keyword evidence="6" id="KW-0408">Iron</keyword>
<keyword evidence="7" id="KW-0411">Iron-sulfur</keyword>
<dbReference type="AlphaFoldDB" id="Q24MD4"/>
<dbReference type="Gene3D" id="2.20.25.90">
    <property type="entry name" value="ADC-like domains"/>
    <property type="match status" value="1"/>
</dbReference>
<keyword evidence="5" id="KW-0560">Oxidoreductase</keyword>
<dbReference type="Pfam" id="PF00384">
    <property type="entry name" value="Molybdopterin"/>
    <property type="match status" value="1"/>
</dbReference>
<evidence type="ECO:0000259" key="8">
    <source>
        <dbReference type="PROSITE" id="PS51669"/>
    </source>
</evidence>
<protein>
    <submittedName>
        <fullName evidence="9">Putative anaerobic dehydrogenase</fullName>
    </submittedName>
</protein>
<dbReference type="eggNOG" id="COG0243">
    <property type="taxonomic scope" value="Bacteria"/>
</dbReference>
<dbReference type="Proteomes" id="UP000001946">
    <property type="component" value="Chromosome"/>
</dbReference>
<dbReference type="Gene3D" id="3.40.228.10">
    <property type="entry name" value="Dimethylsulfoxide Reductase, domain 2"/>
    <property type="match status" value="1"/>
</dbReference>
<dbReference type="PANTHER" id="PTHR43742:SF6">
    <property type="entry name" value="OXIDOREDUCTASE YYAE-RELATED"/>
    <property type="match status" value="1"/>
</dbReference>
<evidence type="ECO:0000256" key="2">
    <source>
        <dbReference type="ARBA" id="ARBA00010312"/>
    </source>
</evidence>
<evidence type="ECO:0000256" key="1">
    <source>
        <dbReference type="ARBA" id="ARBA00001942"/>
    </source>
</evidence>
<dbReference type="GO" id="GO:0016491">
    <property type="term" value="F:oxidoreductase activity"/>
    <property type="evidence" value="ECO:0007669"/>
    <property type="project" value="UniProtKB-KW"/>
</dbReference>
<dbReference type="GO" id="GO:0051536">
    <property type="term" value="F:iron-sulfur cluster binding"/>
    <property type="evidence" value="ECO:0007669"/>
    <property type="project" value="UniProtKB-KW"/>
</dbReference>
<dbReference type="SUPFAM" id="SSF53706">
    <property type="entry name" value="Formate dehydrogenase/DMSO reductase, domains 1-3"/>
    <property type="match status" value="1"/>
</dbReference>
<comment type="similarity">
    <text evidence="2">Belongs to the prokaryotic molybdopterin-containing oxidoreductase family.</text>
</comment>
<dbReference type="KEGG" id="dsy:DSY5019"/>
<evidence type="ECO:0000256" key="6">
    <source>
        <dbReference type="ARBA" id="ARBA00023004"/>
    </source>
</evidence>
<keyword evidence="3" id="KW-0500">Molybdenum</keyword>
<comment type="cofactor">
    <cofactor evidence="1">
        <name>Mo-bis(molybdopterin guanine dinucleotide)</name>
        <dbReference type="ChEBI" id="CHEBI:60539"/>
    </cofactor>
</comment>
<dbReference type="SUPFAM" id="SSF50692">
    <property type="entry name" value="ADC-like"/>
    <property type="match status" value="1"/>
</dbReference>
<evidence type="ECO:0000313" key="9">
    <source>
        <dbReference type="EMBL" id="BAE86808.1"/>
    </source>
</evidence>
<dbReference type="STRING" id="138119.DSY5019"/>
<dbReference type="GO" id="GO:0046872">
    <property type="term" value="F:metal ion binding"/>
    <property type="evidence" value="ECO:0007669"/>
    <property type="project" value="UniProtKB-KW"/>
</dbReference>
<dbReference type="InterPro" id="IPR006655">
    <property type="entry name" value="Mopterin_OxRdtase_prok_CS"/>
</dbReference>
<keyword evidence="4" id="KW-0479">Metal-binding</keyword>
<dbReference type="HOGENOM" id="CLU_000422_13_3_9"/>
<evidence type="ECO:0000256" key="7">
    <source>
        <dbReference type="ARBA" id="ARBA00023014"/>
    </source>
</evidence>
<dbReference type="PROSITE" id="PS51669">
    <property type="entry name" value="4FE4S_MOW_BIS_MGD"/>
    <property type="match status" value="1"/>
</dbReference>
<gene>
    <name evidence="9" type="ordered locus">DSY5019</name>
</gene>
<dbReference type="PANTHER" id="PTHR43742">
    <property type="entry name" value="TRIMETHYLAMINE-N-OXIDE REDUCTASE"/>
    <property type="match status" value="1"/>
</dbReference>
<dbReference type="SMART" id="SM00926">
    <property type="entry name" value="Molybdop_Fe4S4"/>
    <property type="match status" value="1"/>
</dbReference>
<dbReference type="EMBL" id="AP008230">
    <property type="protein sequence ID" value="BAE86808.1"/>
    <property type="molecule type" value="Genomic_DNA"/>
</dbReference>
<dbReference type="Gene3D" id="3.30.2070.10">
    <property type="entry name" value="Formate dehydrogenase/DMSO reductase"/>
    <property type="match status" value="1"/>
</dbReference>
<dbReference type="GO" id="GO:0043546">
    <property type="term" value="F:molybdopterin cofactor binding"/>
    <property type="evidence" value="ECO:0007669"/>
    <property type="project" value="InterPro"/>
</dbReference>
<evidence type="ECO:0000256" key="5">
    <source>
        <dbReference type="ARBA" id="ARBA00023002"/>
    </source>
</evidence>
<dbReference type="Gene3D" id="3.40.50.740">
    <property type="match status" value="1"/>
</dbReference>
<dbReference type="PROSITE" id="PS00490">
    <property type="entry name" value="MOLYBDOPTERIN_PROK_2"/>
    <property type="match status" value="1"/>
</dbReference>
<dbReference type="Pfam" id="PF01568">
    <property type="entry name" value="Molydop_binding"/>
    <property type="match status" value="1"/>
</dbReference>
<dbReference type="InterPro" id="IPR006963">
    <property type="entry name" value="Mopterin_OxRdtase_4Fe-4S_dom"/>
</dbReference>
<dbReference type="InterPro" id="IPR009010">
    <property type="entry name" value="Asp_de-COase-like_dom_sf"/>
</dbReference>
<dbReference type="InterPro" id="IPR050612">
    <property type="entry name" value="Prok_Mopterin_Oxidored"/>
</dbReference>
<sequence length="673" mass="75479">MEGINMTVLRSACPLNCPDSCGFVVEYSEDKGLQVRGDKEHPLTKGIVCSKAQAQAQRVFSAERLRFPLLRDRGGLRRISWAEANTLLTDKIKETLEEVGSWGILHHYDYGHNGKLRELDRRFFQALGGVTEPRGSMCWGAGYRAQEIDFGGVLAGDWTQVSQARVIILWGRDPAVTNLHMVPLLLEAKKVGAKIVVINPVRVKSADFAQDYVQVHPGSDGVLAMGIAHIILREGWLDWDFVRRSVHGLEAFALRAKEYNPERVAMLTGIPVEKQEELAQTISRTRPVTILAGYGLQRYSGGGNTLRAIDALLALTGNLGQPGAGIHYGYQYHSRHLNKVTMDPQDYQSRTFPHPFLAEEISKADPPVRLAVVTRSNPLVQQPNSLLWREVWRKIPFKVTFDITLTETARHSDLVLPVTTAFEDEDLIATSWSPILQLTRKIVEPRYEARSEAVIFTELAQRLGLGAAFPYTPEQWLEYVLAPLAEYGITLESLRKGPLRTPYIPEVAWQDLQFKTPSGKIELASEIALAEYGDAVADPLLEGSRDALNMNLEFTKTPSQGEYPWYLITPHPHHALHSQFQETEGFRLYIHPQLAEKYYLSTGDRALVETEHGQLLAWVSVSEDIHPQTVVLPEGGTEEGWGVNQLLAGKASDFGESTPYYEARCQLRKWLVD</sequence>
<keyword evidence="10" id="KW-1185">Reference proteome</keyword>
<proteinExistence type="inferred from homology"/>
<dbReference type="InterPro" id="IPR006656">
    <property type="entry name" value="Mopterin_OxRdtase"/>
</dbReference>
<reference evidence="9 10" key="1">
    <citation type="journal article" date="2006" name="J. Bacteriol.">
        <title>Complete genome sequence of the dehalorespiring bacterium Desulfitobacterium hafniense Y51 and comparison with Dehalococcoides ethenogenes 195.</title>
        <authorList>
            <person name="Nonaka H."/>
            <person name="Keresztes G."/>
            <person name="Shinoda Y."/>
            <person name="Ikenaga Y."/>
            <person name="Abe M."/>
            <person name="Naito K."/>
            <person name="Inatomi K."/>
            <person name="Furukawa K."/>
            <person name="Inui M."/>
            <person name="Yukawa H."/>
        </authorList>
    </citation>
    <scope>NUCLEOTIDE SEQUENCE [LARGE SCALE GENOMIC DNA]</scope>
    <source>
        <strain evidence="9 10">Y51</strain>
    </source>
</reference>
<feature type="domain" description="4Fe-4S Mo/W bis-MGD-type" evidence="8">
    <location>
        <begin position="6"/>
        <end position="63"/>
    </location>
</feature>
<dbReference type="InterPro" id="IPR006657">
    <property type="entry name" value="MoPterin_dinucl-bd_dom"/>
</dbReference>
<evidence type="ECO:0000256" key="4">
    <source>
        <dbReference type="ARBA" id="ARBA00022723"/>
    </source>
</evidence>
<name>Q24MD4_DESHY</name>
<dbReference type="CDD" id="cd02766">
    <property type="entry name" value="MopB_3"/>
    <property type="match status" value="1"/>
</dbReference>
<evidence type="ECO:0000313" key="10">
    <source>
        <dbReference type="Proteomes" id="UP000001946"/>
    </source>
</evidence>
<accession>Q24MD4</accession>
<dbReference type="Gene3D" id="2.40.40.20">
    <property type="match status" value="1"/>
</dbReference>